<dbReference type="Gene3D" id="3.40.50.300">
    <property type="entry name" value="P-loop containing nucleotide triphosphate hydrolases"/>
    <property type="match status" value="1"/>
</dbReference>
<accession>A0A8J3DEN8</accession>
<dbReference type="InterPro" id="IPR050678">
    <property type="entry name" value="DNA_Partitioning_ATPase"/>
</dbReference>
<dbReference type="InterPro" id="IPR027417">
    <property type="entry name" value="P-loop_NTPase"/>
</dbReference>
<proteinExistence type="predicted"/>
<dbReference type="AlphaFoldDB" id="A0A8J3DEN8"/>
<evidence type="ECO:0000313" key="3">
    <source>
        <dbReference type="Proteomes" id="UP000642829"/>
    </source>
</evidence>
<evidence type="ECO:0000313" key="2">
    <source>
        <dbReference type="EMBL" id="GHC11900.1"/>
    </source>
</evidence>
<gene>
    <name evidence="2" type="ORF">GCM10007047_31550</name>
</gene>
<dbReference type="PANTHER" id="PTHR13696:SF99">
    <property type="entry name" value="COBYRINIC ACID AC-DIAMIDE SYNTHASE"/>
    <property type="match status" value="1"/>
</dbReference>
<dbReference type="CDD" id="cd02042">
    <property type="entry name" value="ParAB_family"/>
    <property type="match status" value="1"/>
</dbReference>
<sequence length="207" mass="22638">MDTPLSGISGLNWAKARDMKVIAFMNFKGGSGKTTLTCLSALYLAAAKSARVRIRDLDRGGDAEAFTRHIQDPAIQLFQPEESQDAYDYLLIDTPGGIHEKEMRSIAQIAHRIVIPFALSPTDIRRSRQTVEALQGCPQAKVLLNQVNAQTNAYKQREALVAKVGIPALSNFLSKRVAYSYALAGGSSQLTTECIRELALVVEEMIA</sequence>
<comment type="caution">
    <text evidence="2">The sequence shown here is derived from an EMBL/GenBank/DDBJ whole genome shotgun (WGS) entry which is preliminary data.</text>
</comment>
<keyword evidence="3" id="KW-1185">Reference proteome</keyword>
<dbReference type="InterPro" id="IPR002586">
    <property type="entry name" value="CobQ/CobB/MinD/ParA_Nub-bd_dom"/>
</dbReference>
<dbReference type="PANTHER" id="PTHR13696">
    <property type="entry name" value="P-LOOP CONTAINING NUCLEOSIDE TRIPHOSPHATE HYDROLASE"/>
    <property type="match status" value="1"/>
</dbReference>
<name>A0A8J3DEN8_9BACT</name>
<dbReference type="SUPFAM" id="SSF52540">
    <property type="entry name" value="P-loop containing nucleoside triphosphate hydrolases"/>
    <property type="match status" value="1"/>
</dbReference>
<protein>
    <submittedName>
        <fullName evidence="2">Chromosome partitioning protein ParA</fullName>
    </submittedName>
</protein>
<dbReference type="EMBL" id="BMXG01000027">
    <property type="protein sequence ID" value="GHC11900.1"/>
    <property type="molecule type" value="Genomic_DNA"/>
</dbReference>
<dbReference type="Pfam" id="PF01656">
    <property type="entry name" value="CbiA"/>
    <property type="match status" value="1"/>
</dbReference>
<feature type="domain" description="CobQ/CobB/MinD/ParA nucleotide binding" evidence="1">
    <location>
        <begin position="22"/>
        <end position="184"/>
    </location>
</feature>
<dbReference type="Proteomes" id="UP000642829">
    <property type="component" value="Unassembled WGS sequence"/>
</dbReference>
<reference evidence="2" key="1">
    <citation type="journal article" date="2014" name="Int. J. Syst. Evol. Microbiol.">
        <title>Complete genome sequence of Corynebacterium casei LMG S-19264T (=DSM 44701T), isolated from a smear-ripened cheese.</title>
        <authorList>
            <consortium name="US DOE Joint Genome Institute (JGI-PGF)"/>
            <person name="Walter F."/>
            <person name="Albersmeier A."/>
            <person name="Kalinowski J."/>
            <person name="Ruckert C."/>
        </authorList>
    </citation>
    <scope>NUCLEOTIDE SEQUENCE</scope>
    <source>
        <strain evidence="2">KCTC 12870</strain>
    </source>
</reference>
<reference evidence="2" key="2">
    <citation type="submission" date="2020-09" db="EMBL/GenBank/DDBJ databases">
        <authorList>
            <person name="Sun Q."/>
            <person name="Kim S."/>
        </authorList>
    </citation>
    <scope>NUCLEOTIDE SEQUENCE</scope>
    <source>
        <strain evidence="2">KCTC 12870</strain>
    </source>
</reference>
<organism evidence="2 3">
    <name type="scientific">Cerasicoccus arenae</name>
    <dbReference type="NCBI Taxonomy" id="424488"/>
    <lineage>
        <taxon>Bacteria</taxon>
        <taxon>Pseudomonadati</taxon>
        <taxon>Verrucomicrobiota</taxon>
        <taxon>Opitutia</taxon>
        <taxon>Puniceicoccales</taxon>
        <taxon>Cerasicoccaceae</taxon>
        <taxon>Cerasicoccus</taxon>
    </lineage>
</organism>
<evidence type="ECO:0000259" key="1">
    <source>
        <dbReference type="Pfam" id="PF01656"/>
    </source>
</evidence>